<protein>
    <submittedName>
        <fullName evidence="1">Uncharacterized protein</fullName>
    </submittedName>
</protein>
<proteinExistence type="predicted"/>
<dbReference type="Pfam" id="PF19723">
    <property type="entry name" value="DUF6216"/>
    <property type="match status" value="1"/>
</dbReference>
<sequence>MLEGIRSGIGILTSLGVVLPVFAVVGLGFLGVYVWRRAGSSHSLMTRLWQLFHGKQECKDPVIGEFLDEQGALLQFRFTTGVRARTRQQAQALIRWTRENNEDMGHVAACGPYFDLEKIELKAEDQLPNVWLLLARFFAAIVFFTLSLTAAWGIAFWDDAVLQMKKSKVFFSINATSAKRFGVAEKLSLDQCSNEAAALSTFSPEDREIVCKLLKSDELASYINETVKSQRLALAFLLLVLAFFCRELTVWFLQGVHSQEMFRRLRGRKRLEGPMALVEPGGNPPIHDSRHDGAVGTPTRN</sequence>
<dbReference type="AlphaFoldDB" id="A0A2L0WWA6"/>
<evidence type="ECO:0000313" key="2">
    <source>
        <dbReference type="Proteomes" id="UP000253772"/>
    </source>
</evidence>
<gene>
    <name evidence="1" type="ORF">DDF84_000020</name>
</gene>
<dbReference type="EMBL" id="CP037900">
    <property type="protein sequence ID" value="QBP08228.1"/>
    <property type="molecule type" value="Genomic_DNA"/>
</dbReference>
<reference evidence="1 2" key="1">
    <citation type="submission" date="2019-03" db="EMBL/GenBank/DDBJ databases">
        <title>Comparative insights into the high quality Complete genome sequence of highly metal resistant Cupriavidus metallidurans strain BS1 isolated from a gold-copper mine.</title>
        <authorList>
            <person name="Mazhar H.S."/>
            <person name="Rensing C."/>
        </authorList>
    </citation>
    <scope>NUCLEOTIDE SEQUENCE [LARGE SCALE GENOMIC DNA]</scope>
    <source>
        <strain evidence="1 2">BS1</strain>
    </source>
</reference>
<evidence type="ECO:0000313" key="1">
    <source>
        <dbReference type="EMBL" id="QBP08228.1"/>
    </source>
</evidence>
<dbReference type="Proteomes" id="UP000253772">
    <property type="component" value="Chromosome c1"/>
</dbReference>
<dbReference type="InterPro" id="IPR046188">
    <property type="entry name" value="DUF6216"/>
</dbReference>
<name>A0A2L0WWA6_9BURK</name>
<accession>A0A2L0WWA6</accession>
<organism evidence="1 2">
    <name type="scientific">Cupriavidus metallidurans</name>
    <dbReference type="NCBI Taxonomy" id="119219"/>
    <lineage>
        <taxon>Bacteria</taxon>
        <taxon>Pseudomonadati</taxon>
        <taxon>Pseudomonadota</taxon>
        <taxon>Betaproteobacteria</taxon>
        <taxon>Burkholderiales</taxon>
        <taxon>Burkholderiaceae</taxon>
        <taxon>Cupriavidus</taxon>
    </lineage>
</organism>
<dbReference type="OrthoDB" id="8690396at2"/>
<dbReference type="RefSeq" id="WP_017511519.1">
    <property type="nucleotide sequence ID" value="NZ_CP026544.1"/>
</dbReference>